<evidence type="ECO:0000256" key="3">
    <source>
        <dbReference type="ARBA" id="ARBA00022741"/>
    </source>
</evidence>
<proteinExistence type="inferred from homology"/>
<protein>
    <recommendedName>
        <fullName evidence="6">Carbohydrate kinase PfkB domain-containing protein</fullName>
    </recommendedName>
</protein>
<evidence type="ECO:0000313" key="7">
    <source>
        <dbReference type="EMBL" id="SUZ60203.1"/>
    </source>
</evidence>
<gene>
    <name evidence="7" type="ORF">METZ01_LOCUS13057</name>
</gene>
<name>A0A381P3J0_9ZZZZ</name>
<dbReference type="PANTHER" id="PTHR46566:SF2">
    <property type="entry name" value="ATP-DEPENDENT 6-PHOSPHOFRUCTOKINASE ISOZYME 2"/>
    <property type="match status" value="1"/>
</dbReference>
<dbReference type="NCBIfam" id="TIGR03168">
    <property type="entry name" value="1-PFK"/>
    <property type="match status" value="1"/>
</dbReference>
<accession>A0A381P3J0</accession>
<keyword evidence="3" id="KW-0547">Nucleotide-binding</keyword>
<keyword evidence="5" id="KW-0067">ATP-binding</keyword>
<dbReference type="EMBL" id="UINC01000726">
    <property type="protein sequence ID" value="SUZ60203.1"/>
    <property type="molecule type" value="Genomic_DNA"/>
</dbReference>
<evidence type="ECO:0000256" key="5">
    <source>
        <dbReference type="ARBA" id="ARBA00022840"/>
    </source>
</evidence>
<dbReference type="PRINTS" id="PR00990">
    <property type="entry name" value="RIBOKINASE"/>
</dbReference>
<dbReference type="GO" id="GO:0005524">
    <property type="term" value="F:ATP binding"/>
    <property type="evidence" value="ECO:0007669"/>
    <property type="project" value="UniProtKB-KW"/>
</dbReference>
<evidence type="ECO:0000256" key="1">
    <source>
        <dbReference type="ARBA" id="ARBA00010688"/>
    </source>
</evidence>
<dbReference type="InterPro" id="IPR029056">
    <property type="entry name" value="Ribokinase-like"/>
</dbReference>
<organism evidence="7">
    <name type="scientific">marine metagenome</name>
    <dbReference type="NCBI Taxonomy" id="408172"/>
    <lineage>
        <taxon>unclassified sequences</taxon>
        <taxon>metagenomes</taxon>
        <taxon>ecological metagenomes</taxon>
    </lineage>
</organism>
<dbReference type="SUPFAM" id="SSF53613">
    <property type="entry name" value="Ribokinase-like"/>
    <property type="match status" value="1"/>
</dbReference>
<dbReference type="Pfam" id="PF00294">
    <property type="entry name" value="PfkB"/>
    <property type="match status" value="1"/>
</dbReference>
<dbReference type="InterPro" id="IPR002139">
    <property type="entry name" value="Ribo/fructo_kinase"/>
</dbReference>
<dbReference type="GO" id="GO:0005829">
    <property type="term" value="C:cytosol"/>
    <property type="evidence" value="ECO:0007669"/>
    <property type="project" value="TreeGrafter"/>
</dbReference>
<dbReference type="AlphaFoldDB" id="A0A381P3J0"/>
<feature type="domain" description="Carbohydrate kinase PfkB" evidence="6">
    <location>
        <begin position="3"/>
        <end position="258"/>
    </location>
</feature>
<reference evidence="7" key="1">
    <citation type="submission" date="2018-05" db="EMBL/GenBank/DDBJ databases">
        <authorList>
            <person name="Lanie J.A."/>
            <person name="Ng W.-L."/>
            <person name="Kazmierczak K.M."/>
            <person name="Andrzejewski T.M."/>
            <person name="Davidsen T.M."/>
            <person name="Wayne K.J."/>
            <person name="Tettelin H."/>
            <person name="Glass J.I."/>
            <person name="Rusch D."/>
            <person name="Podicherti R."/>
            <person name="Tsui H.-C.T."/>
            <person name="Winkler M.E."/>
        </authorList>
    </citation>
    <scope>NUCLEOTIDE SEQUENCE</scope>
</reference>
<dbReference type="PANTHER" id="PTHR46566">
    <property type="entry name" value="1-PHOSPHOFRUCTOKINASE-RELATED"/>
    <property type="match status" value="1"/>
</dbReference>
<dbReference type="PIRSF" id="PIRSF000535">
    <property type="entry name" value="1PFK/6PFK/LacC"/>
    <property type="match status" value="1"/>
</dbReference>
<dbReference type="GO" id="GO:0008443">
    <property type="term" value="F:phosphofructokinase activity"/>
    <property type="evidence" value="ECO:0007669"/>
    <property type="project" value="TreeGrafter"/>
</dbReference>
<dbReference type="InterPro" id="IPR011611">
    <property type="entry name" value="PfkB_dom"/>
</dbReference>
<comment type="similarity">
    <text evidence="1">Belongs to the carbohydrate kinase PfkB family.</text>
</comment>
<evidence type="ECO:0000259" key="6">
    <source>
        <dbReference type="Pfam" id="PF00294"/>
    </source>
</evidence>
<evidence type="ECO:0000256" key="4">
    <source>
        <dbReference type="ARBA" id="ARBA00022777"/>
    </source>
</evidence>
<keyword evidence="4" id="KW-0418">Kinase</keyword>
<evidence type="ECO:0000256" key="2">
    <source>
        <dbReference type="ARBA" id="ARBA00022679"/>
    </source>
</evidence>
<keyword evidence="2" id="KW-0808">Transferase</keyword>
<dbReference type="Gene3D" id="3.40.1190.20">
    <property type="match status" value="1"/>
</dbReference>
<sequence>MQEAGYAPGGKGLHVALTCATLGEEVRLVGIISKSEEAYVGKCLDDAGVIFQSVRVAGNLRDCLAIHEQSGRTTELLGPGPSLSRAESSALDSAALAGVMSEDIMVFSGSVPSDYPAFSYQNLIISARKLGAYTIIDSSGDLLREAITGCPDLIKMNAHEASELAGQRIDGKKQAIGFSKTLLGQGVGAVVVSLGASGAVLVTPSSAWVLAVPEIEVRSAVGAGDCLVAGIATALSRKDSLEEAFRLGGACGAAKTRRIESGVLDASDVSLFKEMVQVSRWHE</sequence>
<dbReference type="InterPro" id="IPR017583">
    <property type="entry name" value="Tagatose/fructose_Pkinase"/>
</dbReference>